<evidence type="ECO:0008006" key="4">
    <source>
        <dbReference type="Google" id="ProtNLM"/>
    </source>
</evidence>
<accession>A0A9K3DU18</accession>
<dbReference type="AlphaFoldDB" id="A0A9K3DU18"/>
<dbReference type="InterPro" id="IPR055301">
    <property type="entry name" value="Lea14-like_2"/>
</dbReference>
<evidence type="ECO:0000313" key="3">
    <source>
        <dbReference type="Proteomes" id="UP000215914"/>
    </source>
</evidence>
<dbReference type="Proteomes" id="UP000215914">
    <property type="component" value="Unassembled WGS sequence"/>
</dbReference>
<dbReference type="OrthoDB" id="685087at2759"/>
<keyword evidence="1" id="KW-0472">Membrane</keyword>
<proteinExistence type="predicted"/>
<keyword evidence="3" id="KW-1185">Reference proteome</keyword>
<sequence length="205" mass="22374">MYEPHNHHHHHHRSKRGRTNLASCIVATIFLIIIAIAVVVVYFLLFKPKNPKIAVDSVQFPTFSVSNGTVNFTFFQFVSVTNPNRDAFTHYDSSLQLAYSNSPVGFIFIPAGKIDGGHTQHMSAKFAVQSFPIPARPPPVTAAETVGNGGGAEFGMGGETMEIETRMKLVGRVRVLKIFTHRVESGVNCGVVIEVKSGSVLGLHC</sequence>
<gene>
    <name evidence="2" type="ORF">HanXRQr2_Chr16g0766491</name>
</gene>
<evidence type="ECO:0000256" key="1">
    <source>
        <dbReference type="SAM" id="Phobius"/>
    </source>
</evidence>
<reference evidence="2" key="2">
    <citation type="submission" date="2020-06" db="EMBL/GenBank/DDBJ databases">
        <title>Helianthus annuus Genome sequencing and assembly Release 2.</title>
        <authorList>
            <person name="Gouzy J."/>
            <person name="Langlade N."/>
            <person name="Munos S."/>
        </authorList>
    </citation>
    <scope>NUCLEOTIDE SEQUENCE</scope>
    <source>
        <tissue evidence="2">Leaves</tissue>
    </source>
</reference>
<dbReference type="Gramene" id="mRNA:HanXRQr2_Chr16g0766491">
    <property type="protein sequence ID" value="CDS:HanXRQr2_Chr16g0766491.1"/>
    <property type="gene ID" value="HanXRQr2_Chr16g0766491"/>
</dbReference>
<reference evidence="2" key="1">
    <citation type="journal article" date="2017" name="Nature">
        <title>The sunflower genome provides insights into oil metabolism, flowering and Asterid evolution.</title>
        <authorList>
            <person name="Badouin H."/>
            <person name="Gouzy J."/>
            <person name="Grassa C.J."/>
            <person name="Murat F."/>
            <person name="Staton S.E."/>
            <person name="Cottret L."/>
            <person name="Lelandais-Briere C."/>
            <person name="Owens G.L."/>
            <person name="Carrere S."/>
            <person name="Mayjonade B."/>
            <person name="Legrand L."/>
            <person name="Gill N."/>
            <person name="Kane N.C."/>
            <person name="Bowers J.E."/>
            <person name="Hubner S."/>
            <person name="Bellec A."/>
            <person name="Berard A."/>
            <person name="Berges H."/>
            <person name="Blanchet N."/>
            <person name="Boniface M.C."/>
            <person name="Brunel D."/>
            <person name="Catrice O."/>
            <person name="Chaidir N."/>
            <person name="Claudel C."/>
            <person name="Donnadieu C."/>
            <person name="Faraut T."/>
            <person name="Fievet G."/>
            <person name="Helmstetter N."/>
            <person name="King M."/>
            <person name="Knapp S.J."/>
            <person name="Lai Z."/>
            <person name="Le Paslier M.C."/>
            <person name="Lippi Y."/>
            <person name="Lorenzon L."/>
            <person name="Mandel J.R."/>
            <person name="Marage G."/>
            <person name="Marchand G."/>
            <person name="Marquand E."/>
            <person name="Bret-Mestries E."/>
            <person name="Morien E."/>
            <person name="Nambeesan S."/>
            <person name="Nguyen T."/>
            <person name="Pegot-Espagnet P."/>
            <person name="Pouilly N."/>
            <person name="Raftis F."/>
            <person name="Sallet E."/>
            <person name="Schiex T."/>
            <person name="Thomas J."/>
            <person name="Vandecasteele C."/>
            <person name="Vares D."/>
            <person name="Vear F."/>
            <person name="Vautrin S."/>
            <person name="Crespi M."/>
            <person name="Mangin B."/>
            <person name="Burke J.M."/>
            <person name="Salse J."/>
            <person name="Munos S."/>
            <person name="Vincourt P."/>
            <person name="Rieseberg L.H."/>
            <person name="Langlade N.B."/>
        </authorList>
    </citation>
    <scope>NUCLEOTIDE SEQUENCE</scope>
    <source>
        <tissue evidence="2">Leaves</tissue>
    </source>
</reference>
<keyword evidence="1" id="KW-0812">Transmembrane</keyword>
<evidence type="ECO:0000313" key="2">
    <source>
        <dbReference type="EMBL" id="KAF5761557.1"/>
    </source>
</evidence>
<organism evidence="2 3">
    <name type="scientific">Helianthus annuus</name>
    <name type="common">Common sunflower</name>
    <dbReference type="NCBI Taxonomy" id="4232"/>
    <lineage>
        <taxon>Eukaryota</taxon>
        <taxon>Viridiplantae</taxon>
        <taxon>Streptophyta</taxon>
        <taxon>Embryophyta</taxon>
        <taxon>Tracheophyta</taxon>
        <taxon>Spermatophyta</taxon>
        <taxon>Magnoliopsida</taxon>
        <taxon>eudicotyledons</taxon>
        <taxon>Gunneridae</taxon>
        <taxon>Pentapetalae</taxon>
        <taxon>asterids</taxon>
        <taxon>campanulids</taxon>
        <taxon>Asterales</taxon>
        <taxon>Asteraceae</taxon>
        <taxon>Asteroideae</taxon>
        <taxon>Heliantheae alliance</taxon>
        <taxon>Heliantheae</taxon>
        <taxon>Helianthus</taxon>
    </lineage>
</organism>
<dbReference type="SUPFAM" id="SSF117070">
    <property type="entry name" value="LEA14-like"/>
    <property type="match status" value="1"/>
</dbReference>
<dbReference type="PANTHER" id="PTHR31852">
    <property type="entry name" value="LATE EMBRYOGENESIS ABUNDANT (LEA) HYDROXYPROLINE-RICH GLYCOPROTEIN FAMILY"/>
    <property type="match status" value="1"/>
</dbReference>
<feature type="transmembrane region" description="Helical" evidence="1">
    <location>
        <begin position="21"/>
        <end position="45"/>
    </location>
</feature>
<comment type="caution">
    <text evidence="2">The sequence shown here is derived from an EMBL/GenBank/DDBJ whole genome shotgun (WGS) entry which is preliminary data.</text>
</comment>
<name>A0A9K3DU18_HELAN</name>
<protein>
    <recommendedName>
        <fullName evidence="4">Late embryogenesis abundant protein LEA-2 subgroup domain-containing protein</fullName>
    </recommendedName>
</protein>
<dbReference type="EMBL" id="MNCJ02000331">
    <property type="protein sequence ID" value="KAF5761557.1"/>
    <property type="molecule type" value="Genomic_DNA"/>
</dbReference>
<keyword evidence="1" id="KW-1133">Transmembrane helix</keyword>